<dbReference type="FunFam" id="3.80.10.10:FF:000690">
    <property type="entry name" value="F-box/LRR-repeat protein 14"/>
    <property type="match status" value="1"/>
</dbReference>
<dbReference type="GO" id="GO:0019005">
    <property type="term" value="C:SCF ubiquitin ligase complex"/>
    <property type="evidence" value="ECO:0007669"/>
    <property type="project" value="TreeGrafter"/>
</dbReference>
<accession>A0A5J9UX52</accession>
<dbReference type="AlphaFoldDB" id="A0A5J9UX52"/>
<dbReference type="InterPro" id="IPR006553">
    <property type="entry name" value="Leu-rich_rpt_Cys-con_subtyp"/>
</dbReference>
<feature type="non-terminal residue" evidence="2">
    <location>
        <position position="1"/>
    </location>
</feature>
<dbReference type="FunFam" id="1.20.1280.50:FF:000023">
    <property type="entry name" value="F-box/LRR-repeat protein 4"/>
    <property type="match status" value="1"/>
</dbReference>
<gene>
    <name evidence="2" type="ORF">EJB05_19375</name>
</gene>
<dbReference type="Pfam" id="PF25372">
    <property type="entry name" value="DUF7885"/>
    <property type="match status" value="1"/>
</dbReference>
<dbReference type="SMART" id="SM00367">
    <property type="entry name" value="LRR_CC"/>
    <property type="match status" value="7"/>
</dbReference>
<dbReference type="GO" id="GO:0031146">
    <property type="term" value="P:SCF-dependent proteasomal ubiquitin-dependent protein catabolic process"/>
    <property type="evidence" value="ECO:0007669"/>
    <property type="project" value="TreeGrafter"/>
</dbReference>
<evidence type="ECO:0000313" key="3">
    <source>
        <dbReference type="Proteomes" id="UP000324897"/>
    </source>
</evidence>
<dbReference type="Gene3D" id="3.80.10.10">
    <property type="entry name" value="Ribonuclease Inhibitor"/>
    <property type="match status" value="2"/>
</dbReference>
<feature type="domain" description="F-box" evidence="1">
    <location>
        <begin position="1"/>
        <end position="35"/>
    </location>
</feature>
<dbReference type="OrthoDB" id="595131at2759"/>
<evidence type="ECO:0000259" key="1">
    <source>
        <dbReference type="PROSITE" id="PS50181"/>
    </source>
</evidence>
<dbReference type="Gramene" id="TVU27874">
    <property type="protein sequence ID" value="TVU27874"/>
    <property type="gene ID" value="EJB05_19375"/>
</dbReference>
<dbReference type="InterPro" id="IPR032675">
    <property type="entry name" value="LRR_dom_sf"/>
</dbReference>
<dbReference type="InterPro" id="IPR001810">
    <property type="entry name" value="F-box_dom"/>
</dbReference>
<dbReference type="Gene3D" id="1.20.1280.50">
    <property type="match status" value="1"/>
</dbReference>
<dbReference type="PANTHER" id="PTHR13318">
    <property type="entry name" value="PARTNER OF PAIRED, ISOFORM B-RELATED"/>
    <property type="match status" value="1"/>
</dbReference>
<organism evidence="2 3">
    <name type="scientific">Eragrostis curvula</name>
    <name type="common">weeping love grass</name>
    <dbReference type="NCBI Taxonomy" id="38414"/>
    <lineage>
        <taxon>Eukaryota</taxon>
        <taxon>Viridiplantae</taxon>
        <taxon>Streptophyta</taxon>
        <taxon>Embryophyta</taxon>
        <taxon>Tracheophyta</taxon>
        <taxon>Spermatophyta</taxon>
        <taxon>Magnoliopsida</taxon>
        <taxon>Liliopsida</taxon>
        <taxon>Poales</taxon>
        <taxon>Poaceae</taxon>
        <taxon>PACMAD clade</taxon>
        <taxon>Chloridoideae</taxon>
        <taxon>Eragrostideae</taxon>
        <taxon>Eragrostidinae</taxon>
        <taxon>Eragrostis</taxon>
    </lineage>
</organism>
<dbReference type="SUPFAM" id="SSF52047">
    <property type="entry name" value="RNI-like"/>
    <property type="match status" value="1"/>
</dbReference>
<dbReference type="InterPro" id="IPR057207">
    <property type="entry name" value="FBXL15_LRR"/>
</dbReference>
<proteinExistence type="predicted"/>
<protein>
    <recommendedName>
        <fullName evidence="1">F-box domain-containing protein</fullName>
    </recommendedName>
</protein>
<dbReference type="Proteomes" id="UP000324897">
    <property type="component" value="Chromosome 1"/>
</dbReference>
<name>A0A5J9UX52_9POAL</name>
<comment type="caution">
    <text evidence="2">The sequence shown here is derived from an EMBL/GenBank/DDBJ whole genome shotgun (WGS) entry which is preliminary data.</text>
</comment>
<dbReference type="Pfam" id="PF13516">
    <property type="entry name" value="LRR_6"/>
    <property type="match status" value="1"/>
</dbReference>
<sequence length="507" mass="56536">MEDLPEPLLAEIIKTITRISDLNSLSLVSKRLYKVEGDERGIICVGCGLNPATEALSSLCSRFPNLWKVEINYSGWSSDQGNQLDNKGLHVLSSHCPSLTDLTLSFCSYIDDSGLGYLANCKKLMALRLNSASAISSRGLSSVAIGCKSLSTLHLTDCMNVRSMETVLAKQEFERAGRWYETEPEELELWCPGNTGVEWLEHLGKAGSLVELVVKDCEGLSHYDLLKFGPGFMNLQKFEFDIKNDFYWLSEARDPSYNARYPHKYDGICCENMKDLRLAKMITQPEIGLRFLLRTCKALEKLSLDYVIGLDESEMIALLQNCSNLRSISLKLMPLRCGFDFRTPLTDDSLKALSLFCPMLQVVELTFACCSSLYPTEIGFTQEGIVKLIQSCPLRAVKLNSASIFYDEGMKAISSAQFLERLELVNCKRITDAGIAFITRAPCLTSLTLHKCKNVSNEGMAELARSQKLEFLTVKGCRGISEEAVQGAAKSVYYSAEVEIPYVIKEM</sequence>
<evidence type="ECO:0000313" key="2">
    <source>
        <dbReference type="EMBL" id="TVU27874.1"/>
    </source>
</evidence>
<dbReference type="InterPro" id="IPR001611">
    <property type="entry name" value="Leu-rich_rpt"/>
</dbReference>
<reference evidence="2 3" key="1">
    <citation type="journal article" date="2019" name="Sci. Rep.">
        <title>A high-quality genome of Eragrostis curvula grass provides insights into Poaceae evolution and supports new strategies to enhance forage quality.</title>
        <authorList>
            <person name="Carballo J."/>
            <person name="Santos B.A.C.M."/>
            <person name="Zappacosta D."/>
            <person name="Garbus I."/>
            <person name="Selva J.P."/>
            <person name="Gallo C.A."/>
            <person name="Diaz A."/>
            <person name="Albertini E."/>
            <person name="Caccamo M."/>
            <person name="Echenique V."/>
        </authorList>
    </citation>
    <scope>NUCLEOTIDE SEQUENCE [LARGE SCALE GENOMIC DNA]</scope>
    <source>
        <strain evidence="3">cv. Victoria</strain>
        <tissue evidence="2">Leaf</tissue>
    </source>
</reference>
<keyword evidence="3" id="KW-1185">Reference proteome</keyword>
<dbReference type="PROSITE" id="PS50181">
    <property type="entry name" value="FBOX"/>
    <property type="match status" value="1"/>
</dbReference>
<dbReference type="PANTHER" id="PTHR13318:SF182">
    <property type="entry name" value="F-BOX_LRR-REPEAT PROTEIN 14"/>
    <property type="match status" value="1"/>
</dbReference>
<dbReference type="EMBL" id="RWGY01000011">
    <property type="protein sequence ID" value="TVU27874.1"/>
    <property type="molecule type" value="Genomic_DNA"/>
</dbReference>